<comment type="caution">
    <text evidence="2">The sequence shown here is derived from an EMBL/GenBank/DDBJ whole genome shotgun (WGS) entry which is preliminary data.</text>
</comment>
<dbReference type="EMBL" id="LJPM01000216">
    <property type="protein sequence ID" value="KPW21655.1"/>
    <property type="molecule type" value="Genomic_DNA"/>
</dbReference>
<dbReference type="Proteomes" id="UP000050297">
    <property type="component" value="Unassembled WGS sequence"/>
</dbReference>
<reference evidence="2 3" key="1">
    <citation type="submission" date="2015-09" db="EMBL/GenBank/DDBJ databases">
        <title>Genome announcement of multiple Pseudomonas syringae strains.</title>
        <authorList>
            <person name="Thakur S."/>
            <person name="Wang P.W."/>
            <person name="Gong Y."/>
            <person name="Weir B.S."/>
            <person name="Guttman D.S."/>
        </authorList>
    </citation>
    <scope>NUCLEOTIDE SEQUENCE [LARGE SCALE GENOMIC DNA]</scope>
    <source>
        <strain evidence="2 3">ICMP2802</strain>
    </source>
</reference>
<dbReference type="PATRIC" id="fig|199198.5.peg.469"/>
<protein>
    <recommendedName>
        <fullName evidence="4">Lipoprotein</fullName>
    </recommendedName>
</protein>
<evidence type="ECO:0000313" key="3">
    <source>
        <dbReference type="Proteomes" id="UP000050297"/>
    </source>
</evidence>
<dbReference type="AlphaFoldDB" id="A0A0P9JZ88"/>
<organism evidence="2 3">
    <name type="scientific">Pseudomonas syringae pv. aceris</name>
    <dbReference type="NCBI Taxonomy" id="199198"/>
    <lineage>
        <taxon>Bacteria</taxon>
        <taxon>Pseudomonadati</taxon>
        <taxon>Pseudomonadota</taxon>
        <taxon>Gammaproteobacteria</taxon>
        <taxon>Pseudomonadales</taxon>
        <taxon>Pseudomonadaceae</taxon>
        <taxon>Pseudomonas</taxon>
        <taxon>Pseudomonas syringae</taxon>
    </lineage>
</organism>
<dbReference type="PROSITE" id="PS51257">
    <property type="entry name" value="PROKAR_LIPOPROTEIN"/>
    <property type="match status" value="1"/>
</dbReference>
<proteinExistence type="predicted"/>
<evidence type="ECO:0000313" key="2">
    <source>
        <dbReference type="EMBL" id="KPW21655.1"/>
    </source>
</evidence>
<name>A0A0P9JZ88_PSESX</name>
<evidence type="ECO:0008006" key="4">
    <source>
        <dbReference type="Google" id="ProtNLM"/>
    </source>
</evidence>
<evidence type="ECO:0000256" key="1">
    <source>
        <dbReference type="SAM" id="MobiDB-lite"/>
    </source>
</evidence>
<accession>A0A0P9JZ88</accession>
<dbReference type="RefSeq" id="WP_003403438.1">
    <property type="nucleotide sequence ID" value="NZ_LGAR01000024.1"/>
</dbReference>
<gene>
    <name evidence="2" type="ORF">ALO91_102571</name>
</gene>
<feature type="compositionally biased region" description="Basic and acidic residues" evidence="1">
    <location>
        <begin position="63"/>
        <end position="77"/>
    </location>
</feature>
<feature type="region of interest" description="Disordered" evidence="1">
    <location>
        <begin position="46"/>
        <end position="89"/>
    </location>
</feature>
<sequence length="89" mass="9714">MNKNLSLTGLIFCILTLSGCDKTSEDHAHDAAKYESEADAHLVARRDDEAEQASLKAKAAHSRAKEAAASEDRHRPPESALPDWIQATE</sequence>